<accession>A0A937X9X0</accession>
<feature type="non-terminal residue" evidence="2">
    <location>
        <position position="52"/>
    </location>
</feature>
<evidence type="ECO:0000256" key="1">
    <source>
        <dbReference type="SAM" id="Phobius"/>
    </source>
</evidence>
<protein>
    <submittedName>
        <fullName evidence="2">Uncharacterized protein</fullName>
    </submittedName>
</protein>
<organism evidence="2 3">
    <name type="scientific">Candidatus Tanganyikabacteria bacterium</name>
    <dbReference type="NCBI Taxonomy" id="2961651"/>
    <lineage>
        <taxon>Bacteria</taxon>
        <taxon>Bacillati</taxon>
        <taxon>Candidatus Sericytochromatia</taxon>
        <taxon>Candidatus Tanganyikabacteria</taxon>
    </lineage>
</organism>
<name>A0A937X9X0_9BACT</name>
<dbReference type="EMBL" id="VGJX01000945">
    <property type="protein sequence ID" value="MBM3276271.1"/>
    <property type="molecule type" value="Genomic_DNA"/>
</dbReference>
<dbReference type="AlphaFoldDB" id="A0A937X9X0"/>
<reference evidence="2 3" key="1">
    <citation type="submission" date="2019-03" db="EMBL/GenBank/DDBJ databases">
        <title>Lake Tanganyika Metagenome-Assembled Genomes (MAGs).</title>
        <authorList>
            <person name="Tran P."/>
        </authorList>
    </citation>
    <scope>NUCLEOTIDE SEQUENCE [LARGE SCALE GENOMIC DNA]</scope>
    <source>
        <strain evidence="2">K_DeepCast_65m_m2_236</strain>
    </source>
</reference>
<evidence type="ECO:0000313" key="2">
    <source>
        <dbReference type="EMBL" id="MBM3276271.1"/>
    </source>
</evidence>
<proteinExistence type="predicted"/>
<keyword evidence="1" id="KW-1133">Transmembrane helix</keyword>
<keyword evidence="1" id="KW-0472">Membrane</keyword>
<sequence>MARTTPPFIRKAIRAAEAVSGALAYLSGGLLLLLGLFITADVLGRRFGGFYS</sequence>
<dbReference type="Proteomes" id="UP000703893">
    <property type="component" value="Unassembled WGS sequence"/>
</dbReference>
<feature type="transmembrane region" description="Helical" evidence="1">
    <location>
        <begin position="22"/>
        <end position="43"/>
    </location>
</feature>
<comment type="caution">
    <text evidence="2">The sequence shown here is derived from an EMBL/GenBank/DDBJ whole genome shotgun (WGS) entry which is preliminary data.</text>
</comment>
<keyword evidence="1" id="KW-0812">Transmembrane</keyword>
<evidence type="ECO:0000313" key="3">
    <source>
        <dbReference type="Proteomes" id="UP000703893"/>
    </source>
</evidence>
<gene>
    <name evidence="2" type="ORF">FJZ00_14045</name>
</gene>